<dbReference type="OrthoDB" id="10069252at2759"/>
<proteinExistence type="inferred from homology"/>
<keyword evidence="7" id="KW-0238">DNA-binding</keyword>
<sequence length="456" mass="52198">MSRAKVARRKTREVLDKSRTDADAAALGLATASSRKKRKGENLERITAIASTKTPNQPNELVRDVTTGREHAPGYLRRIGCRISTFTKMLAKGVAMIRQDAAVPHDFPDHVLAVYQRYLAACNVAFTSIDYTEDLEVMFRALVLNTNMWDTPLFTIICLENGFALTEGVEFNSEMPTTSETPKKPRMVTVVDTKIPKEALQNASAILLSVDSLAAILYVSVVTIGCRWILLSDILRWMREGRFGITLFQLTALVPRALEKIEKTGKSPYTKLNFPLHEFLRTALFVWQLCRLPPIPVKVDFEQAVARLLYHLNLPEVLMEHVLLLIEKARPCLDLDDEALRRQGRMEQGPFSHGFSFDPRDRKKKTFMLTAFGRPRPTKTNRNSDIFFSTETKALAFILMALKLCFGLDDVREYRVNKETENSTATRFTFIQWFYQLKMRIMHWEGHDPLDVFQMK</sequence>
<reference evidence="11 12" key="1">
    <citation type="submission" date="2018-11" db="EMBL/GenBank/DDBJ databases">
        <authorList>
            <consortium name="Pathogen Informatics"/>
        </authorList>
    </citation>
    <scope>NUCLEOTIDE SEQUENCE [LARGE SCALE GENOMIC DNA]</scope>
</reference>
<dbReference type="InterPro" id="IPR033599">
    <property type="entry name" value="TAF1B/Rrn7"/>
</dbReference>
<dbReference type="PANTHER" id="PTHR31576:SF2">
    <property type="entry name" value="TATA BOX-BINDING PROTEIN-ASSOCIATED FACTOR RNA POLYMERASE I SUBUNIT B"/>
    <property type="match status" value="1"/>
</dbReference>
<dbReference type="InterPro" id="IPR048538">
    <property type="entry name" value="Rrn7_cyclin_C"/>
</dbReference>
<evidence type="ECO:0000256" key="3">
    <source>
        <dbReference type="ARBA" id="ARBA00022723"/>
    </source>
</evidence>
<evidence type="ECO:0000256" key="5">
    <source>
        <dbReference type="ARBA" id="ARBA00022833"/>
    </source>
</evidence>
<evidence type="ECO:0000256" key="6">
    <source>
        <dbReference type="ARBA" id="ARBA00023015"/>
    </source>
</evidence>
<dbReference type="WBParaSite" id="HPBE_0001065101-mRNA-1">
    <property type="protein sequence ID" value="HPBE_0001065101-mRNA-1"/>
    <property type="gene ID" value="HPBE_0001065101"/>
</dbReference>
<evidence type="ECO:0000256" key="1">
    <source>
        <dbReference type="ARBA" id="ARBA00004604"/>
    </source>
</evidence>
<organism evidence="11">
    <name type="scientific">Heligmosomoides polygyrus</name>
    <name type="common">Parasitic roundworm</name>
    <dbReference type="NCBI Taxonomy" id="6339"/>
    <lineage>
        <taxon>Eukaryota</taxon>
        <taxon>Metazoa</taxon>
        <taxon>Ecdysozoa</taxon>
        <taxon>Nematoda</taxon>
        <taxon>Chromadorea</taxon>
        <taxon>Rhabditida</taxon>
        <taxon>Rhabditina</taxon>
        <taxon>Rhabditomorpha</taxon>
        <taxon>Strongyloidea</taxon>
        <taxon>Heligmosomidae</taxon>
        <taxon>Heligmosomoides</taxon>
    </lineage>
</organism>
<protein>
    <recommendedName>
        <fullName evidence="10">Rrn7/TAF1B C-terminal cyclin domain-containing protein</fullName>
    </recommendedName>
</protein>
<dbReference type="GO" id="GO:0001164">
    <property type="term" value="F:RNA polymerase I core promoter sequence-specific DNA binding"/>
    <property type="evidence" value="ECO:0007669"/>
    <property type="project" value="InterPro"/>
</dbReference>
<dbReference type="GO" id="GO:0005668">
    <property type="term" value="C:RNA polymerase transcription factor SL1 complex"/>
    <property type="evidence" value="ECO:0007669"/>
    <property type="project" value="TreeGrafter"/>
</dbReference>
<dbReference type="GO" id="GO:0070860">
    <property type="term" value="C:RNA polymerase I core factor complex"/>
    <property type="evidence" value="ECO:0007669"/>
    <property type="project" value="InterPro"/>
</dbReference>
<reference evidence="13" key="2">
    <citation type="submission" date="2019-09" db="UniProtKB">
        <authorList>
            <consortium name="WormBaseParasite"/>
        </authorList>
    </citation>
    <scope>IDENTIFICATION</scope>
</reference>
<dbReference type="PANTHER" id="PTHR31576">
    <property type="entry name" value="TATA BOX-BINDING PROTEIN-ASSOCIATED FACTOR RNA POLYMERASE I SUBUNIT B"/>
    <property type="match status" value="1"/>
</dbReference>
<feature type="domain" description="Rrn7/TAF1B C-terminal cyclin" evidence="10">
    <location>
        <begin position="293"/>
        <end position="438"/>
    </location>
</feature>
<keyword evidence="9" id="KW-0539">Nucleus</keyword>
<keyword evidence="5" id="KW-0862">Zinc</keyword>
<dbReference type="Proteomes" id="UP000050761">
    <property type="component" value="Unassembled WGS sequence"/>
</dbReference>
<evidence type="ECO:0000313" key="12">
    <source>
        <dbReference type="Proteomes" id="UP000050761"/>
    </source>
</evidence>
<comment type="similarity">
    <text evidence="2">Belongs to the RRN7/TAF1B family.</text>
</comment>
<accession>A0A3P8CMR6</accession>
<dbReference type="AlphaFoldDB" id="A0A3P8CMR6"/>
<dbReference type="Pfam" id="PF20645">
    <property type="entry name" value="Rrn7_cyclin_C"/>
    <property type="match status" value="1"/>
</dbReference>
<dbReference type="EMBL" id="UZAH01026834">
    <property type="protein sequence ID" value="VDO85855.1"/>
    <property type="molecule type" value="Genomic_DNA"/>
</dbReference>
<evidence type="ECO:0000313" key="11">
    <source>
        <dbReference type="EMBL" id="VDO85855.1"/>
    </source>
</evidence>
<evidence type="ECO:0000256" key="8">
    <source>
        <dbReference type="ARBA" id="ARBA00023163"/>
    </source>
</evidence>
<evidence type="ECO:0000256" key="2">
    <source>
        <dbReference type="ARBA" id="ARBA00006899"/>
    </source>
</evidence>
<keyword evidence="12" id="KW-1185">Reference proteome</keyword>
<keyword evidence="3" id="KW-0479">Metal-binding</keyword>
<evidence type="ECO:0000313" key="13">
    <source>
        <dbReference type="WBParaSite" id="HPBE_0001065101-mRNA-1"/>
    </source>
</evidence>
<gene>
    <name evidence="11" type="ORF">HPBE_LOCUS10652</name>
</gene>
<evidence type="ECO:0000256" key="9">
    <source>
        <dbReference type="ARBA" id="ARBA00023242"/>
    </source>
</evidence>
<evidence type="ECO:0000259" key="10">
    <source>
        <dbReference type="Pfam" id="PF20645"/>
    </source>
</evidence>
<comment type="subcellular location">
    <subcellularLocation>
        <location evidence="1">Nucleus</location>
        <location evidence="1">Nucleolus</location>
    </subcellularLocation>
</comment>
<keyword evidence="4" id="KW-0863">Zinc-finger</keyword>
<dbReference type="GO" id="GO:0008270">
    <property type="term" value="F:zinc ion binding"/>
    <property type="evidence" value="ECO:0007669"/>
    <property type="project" value="UniProtKB-KW"/>
</dbReference>
<evidence type="ECO:0000256" key="4">
    <source>
        <dbReference type="ARBA" id="ARBA00022771"/>
    </source>
</evidence>
<evidence type="ECO:0000256" key="7">
    <source>
        <dbReference type="ARBA" id="ARBA00023125"/>
    </source>
</evidence>
<dbReference type="GO" id="GO:0042790">
    <property type="term" value="P:nucleolar large rRNA transcription by RNA polymerase I"/>
    <property type="evidence" value="ECO:0007669"/>
    <property type="project" value="TreeGrafter"/>
</dbReference>
<keyword evidence="6" id="KW-0805">Transcription regulation</keyword>
<keyword evidence="8" id="KW-0804">Transcription</keyword>
<name>A0A3P8CMR6_HELPZ</name>